<organism evidence="8 9">
    <name type="scientific">Flavobacterium turcicum</name>
    <dbReference type="NCBI Taxonomy" id="2764718"/>
    <lineage>
        <taxon>Bacteria</taxon>
        <taxon>Pseudomonadati</taxon>
        <taxon>Bacteroidota</taxon>
        <taxon>Flavobacteriia</taxon>
        <taxon>Flavobacteriales</taxon>
        <taxon>Flavobacteriaceae</taxon>
        <taxon>Flavobacterium</taxon>
    </lineage>
</organism>
<comment type="similarity">
    <text evidence="2">Belongs to the SusD family.</text>
</comment>
<dbReference type="SUPFAM" id="SSF48452">
    <property type="entry name" value="TPR-like"/>
    <property type="match status" value="1"/>
</dbReference>
<evidence type="ECO:0000256" key="3">
    <source>
        <dbReference type="ARBA" id="ARBA00022729"/>
    </source>
</evidence>
<name>A0ABR7JDL1_9FLAO</name>
<comment type="caution">
    <text evidence="8">The sequence shown here is derived from an EMBL/GenBank/DDBJ whole genome shotgun (WGS) entry which is preliminary data.</text>
</comment>
<dbReference type="EMBL" id="JACRUM010000001">
    <property type="protein sequence ID" value="MBC5862572.1"/>
    <property type="molecule type" value="Genomic_DNA"/>
</dbReference>
<dbReference type="InterPro" id="IPR012944">
    <property type="entry name" value="SusD_RagB_dom"/>
</dbReference>
<evidence type="ECO:0000256" key="5">
    <source>
        <dbReference type="ARBA" id="ARBA00023237"/>
    </source>
</evidence>
<dbReference type="Proteomes" id="UP000621670">
    <property type="component" value="Unassembled WGS sequence"/>
</dbReference>
<proteinExistence type="inferred from homology"/>
<evidence type="ECO:0000259" key="6">
    <source>
        <dbReference type="Pfam" id="PF07980"/>
    </source>
</evidence>
<dbReference type="Pfam" id="PF07980">
    <property type="entry name" value="SusD_RagB"/>
    <property type="match status" value="1"/>
</dbReference>
<accession>A0ABR7JDL1</accession>
<sequence length="498" mass="53481">MKFNNKLLFFAVFLSLASCDTDLLEPQTPGVLTEELAIRSSADLTRLTNNIYVALYGRSDIEFTSVFTDEIAPGITNGGQGINDSYAFLLTPSSASANGIWTTANVTLARANKVIVNADRLLLDPIISANAAQVNAIRILKAEALTLRAYAHLRLVSYFSPNPKDDAALAGVLALTELALDANFPRATNGATYAAIHTDLDNAIALFGTAGLNPIRANRFAARALKARAYALKGDYPNALTQANLVITASGAPALSTFSTYQSVFTDASAGETLLKLGRVVNQSAQATNLGNIYASVSSTINGSPFYEVNRALYNALPNGDVRKLVIPDATSIIDPNYLTSTSYKTTDVIPVGKHPGTPARGQLNADFKLIRMSEMHLIKAEAEVAAGQLLTAANTLKVLLDARFATPQPAPVFATAQDAWRFILNQRRIEFAFEGYRFIDLKRLGGAAFANVSIDRHPLDCTASVNCTLPVTDYRFALPIPTVETNPNPTITQNPGY</sequence>
<evidence type="ECO:0000313" key="9">
    <source>
        <dbReference type="Proteomes" id="UP000621670"/>
    </source>
</evidence>
<reference evidence="8 9" key="1">
    <citation type="submission" date="2020-08" db="EMBL/GenBank/DDBJ databases">
        <title>Description of novel Flavobacterium F-400 isolate.</title>
        <authorList>
            <person name="Saticioglu I."/>
            <person name="Duman M."/>
            <person name="Altun S."/>
        </authorList>
    </citation>
    <scope>NUCLEOTIDE SEQUENCE [LARGE SCALE GENOMIC DNA]</scope>
    <source>
        <strain evidence="8 9">F-400</strain>
    </source>
</reference>
<keyword evidence="4" id="KW-0472">Membrane</keyword>
<protein>
    <submittedName>
        <fullName evidence="8">RagB/SusD family nutrient uptake outer membrane protein</fullName>
    </submittedName>
</protein>
<feature type="domain" description="RagB/SusD" evidence="6">
    <location>
        <begin position="344"/>
        <end position="498"/>
    </location>
</feature>
<comment type="subcellular location">
    <subcellularLocation>
        <location evidence="1">Cell outer membrane</location>
    </subcellularLocation>
</comment>
<gene>
    <name evidence="8" type="ORF">H8R26_03990</name>
</gene>
<feature type="domain" description="SusD-like N-terminal" evidence="7">
    <location>
        <begin position="123"/>
        <end position="230"/>
    </location>
</feature>
<evidence type="ECO:0000259" key="7">
    <source>
        <dbReference type="Pfam" id="PF14322"/>
    </source>
</evidence>
<evidence type="ECO:0000256" key="2">
    <source>
        <dbReference type="ARBA" id="ARBA00006275"/>
    </source>
</evidence>
<evidence type="ECO:0000313" key="8">
    <source>
        <dbReference type="EMBL" id="MBC5862572.1"/>
    </source>
</evidence>
<dbReference type="InterPro" id="IPR033985">
    <property type="entry name" value="SusD-like_N"/>
</dbReference>
<dbReference type="RefSeq" id="WP_166133485.1">
    <property type="nucleotide sequence ID" value="NZ_JAAOBY010000001.1"/>
</dbReference>
<keyword evidence="9" id="KW-1185">Reference proteome</keyword>
<keyword evidence="3" id="KW-0732">Signal</keyword>
<evidence type="ECO:0000256" key="4">
    <source>
        <dbReference type="ARBA" id="ARBA00023136"/>
    </source>
</evidence>
<dbReference type="Gene3D" id="1.25.40.390">
    <property type="match status" value="1"/>
</dbReference>
<keyword evidence="5" id="KW-0998">Cell outer membrane</keyword>
<evidence type="ECO:0000256" key="1">
    <source>
        <dbReference type="ARBA" id="ARBA00004442"/>
    </source>
</evidence>
<dbReference type="InterPro" id="IPR011990">
    <property type="entry name" value="TPR-like_helical_dom_sf"/>
</dbReference>
<dbReference type="Pfam" id="PF14322">
    <property type="entry name" value="SusD-like_3"/>
    <property type="match status" value="1"/>
</dbReference>
<dbReference type="PROSITE" id="PS51257">
    <property type="entry name" value="PROKAR_LIPOPROTEIN"/>
    <property type="match status" value="1"/>
</dbReference>